<gene>
    <name evidence="4" type="primary">yihI</name>
    <name evidence="4" type="ORF">ACFFIT_11915</name>
</gene>
<dbReference type="EMBL" id="JBHLXE010000108">
    <property type="protein sequence ID" value="MFC0180778.1"/>
    <property type="molecule type" value="Genomic_DNA"/>
</dbReference>
<dbReference type="Pfam" id="PF04220">
    <property type="entry name" value="YihI"/>
    <property type="match status" value="1"/>
</dbReference>
<dbReference type="Proteomes" id="UP001589758">
    <property type="component" value="Unassembled WGS sequence"/>
</dbReference>
<evidence type="ECO:0000313" key="4">
    <source>
        <dbReference type="EMBL" id="MFC0180778.1"/>
    </source>
</evidence>
<evidence type="ECO:0000313" key="5">
    <source>
        <dbReference type="Proteomes" id="UP001589758"/>
    </source>
</evidence>
<feature type="compositionally biased region" description="Basic and acidic residues" evidence="3">
    <location>
        <begin position="49"/>
        <end position="67"/>
    </location>
</feature>
<organism evidence="4 5">
    <name type="scientific">Thorsellia kenyensis</name>
    <dbReference type="NCBI Taxonomy" id="1549888"/>
    <lineage>
        <taxon>Bacteria</taxon>
        <taxon>Pseudomonadati</taxon>
        <taxon>Pseudomonadota</taxon>
        <taxon>Gammaproteobacteria</taxon>
        <taxon>Enterobacterales</taxon>
        <taxon>Thorselliaceae</taxon>
        <taxon>Thorsellia</taxon>
    </lineage>
</organism>
<keyword evidence="2" id="KW-0690">Ribosome biogenesis</keyword>
<comment type="caution">
    <text evidence="4">The sequence shown here is derived from an EMBL/GenBank/DDBJ whole genome shotgun (WGS) entry which is preliminary data.</text>
</comment>
<feature type="region of interest" description="Disordered" evidence="3">
    <location>
        <begin position="1"/>
        <end position="71"/>
    </location>
</feature>
<name>A0ABV6CHT8_9GAMM</name>
<dbReference type="NCBIfam" id="NF003560">
    <property type="entry name" value="PRK05244.1-1"/>
    <property type="match status" value="1"/>
</dbReference>
<proteinExistence type="predicted"/>
<keyword evidence="1" id="KW-0343">GTPase activation</keyword>
<evidence type="ECO:0000256" key="1">
    <source>
        <dbReference type="ARBA" id="ARBA00022468"/>
    </source>
</evidence>
<dbReference type="InterPro" id="IPR007336">
    <property type="entry name" value="YihI"/>
</dbReference>
<evidence type="ECO:0000256" key="2">
    <source>
        <dbReference type="ARBA" id="ARBA00022517"/>
    </source>
</evidence>
<keyword evidence="5" id="KW-1185">Reference proteome</keyword>
<protein>
    <submittedName>
        <fullName evidence="4">Der GTPase-activating protein YihI</fullName>
    </submittedName>
</protein>
<feature type="compositionally biased region" description="Basic and acidic residues" evidence="3">
    <location>
        <begin position="23"/>
        <end position="33"/>
    </location>
</feature>
<evidence type="ECO:0000256" key="3">
    <source>
        <dbReference type="SAM" id="MobiDB-lite"/>
    </source>
</evidence>
<accession>A0ABV6CHT8</accession>
<sequence length="191" mass="21777">MKKNASNYVKQNGKKKYKKDGKKTRAELNEEARKQKKLKNRKGLPAGSRHQEVLKSSTKKDSGRNSDPRIGSKVKIDLSQYALSDNLNFATVSEETLENNGSSMLDSKARGLLEKELVKLEASTRLEQLLLKEEEGEELSEAESLYVEETLDRISELYDILGIEILEETTDDEEYFDEENKGDDLMRLLKS</sequence>
<feature type="compositionally biased region" description="Basic residues" evidence="3">
    <location>
        <begin position="12"/>
        <end position="22"/>
    </location>
</feature>
<dbReference type="RefSeq" id="WP_385877928.1">
    <property type="nucleotide sequence ID" value="NZ_JBHLXE010000108.1"/>
</dbReference>
<reference evidence="4 5" key="1">
    <citation type="submission" date="2024-09" db="EMBL/GenBank/DDBJ databases">
        <authorList>
            <person name="Sun Q."/>
            <person name="Mori K."/>
        </authorList>
    </citation>
    <scope>NUCLEOTIDE SEQUENCE [LARGE SCALE GENOMIC DNA]</scope>
    <source>
        <strain evidence="4 5">CCM 8545</strain>
    </source>
</reference>